<evidence type="ECO:0000313" key="1">
    <source>
        <dbReference type="EMBL" id="KAK1747424.1"/>
    </source>
</evidence>
<keyword evidence="2" id="KW-1185">Reference proteome</keyword>
<evidence type="ECO:0000313" key="2">
    <source>
        <dbReference type="Proteomes" id="UP001224775"/>
    </source>
</evidence>
<dbReference type="AlphaFoldDB" id="A0AAD8YKX6"/>
<evidence type="ECO:0008006" key="3">
    <source>
        <dbReference type="Google" id="ProtNLM"/>
    </source>
</evidence>
<reference evidence="1" key="1">
    <citation type="submission" date="2023-06" db="EMBL/GenBank/DDBJ databases">
        <title>Survivors Of The Sea: Transcriptome response of Skeletonema marinoi to long-term dormancy.</title>
        <authorList>
            <person name="Pinder M.I.M."/>
            <person name="Kourtchenko O."/>
            <person name="Robertson E.K."/>
            <person name="Larsson T."/>
            <person name="Maumus F."/>
            <person name="Osuna-Cruz C.M."/>
            <person name="Vancaester E."/>
            <person name="Stenow R."/>
            <person name="Vandepoele K."/>
            <person name="Ploug H."/>
            <person name="Bruchert V."/>
            <person name="Godhe A."/>
            <person name="Topel M."/>
        </authorList>
    </citation>
    <scope>NUCLEOTIDE SEQUENCE</scope>
    <source>
        <strain evidence="1">R05AC</strain>
    </source>
</reference>
<organism evidence="1 2">
    <name type="scientific">Skeletonema marinoi</name>
    <dbReference type="NCBI Taxonomy" id="267567"/>
    <lineage>
        <taxon>Eukaryota</taxon>
        <taxon>Sar</taxon>
        <taxon>Stramenopiles</taxon>
        <taxon>Ochrophyta</taxon>
        <taxon>Bacillariophyta</taxon>
        <taxon>Coscinodiscophyceae</taxon>
        <taxon>Thalassiosirophycidae</taxon>
        <taxon>Thalassiosirales</taxon>
        <taxon>Skeletonemataceae</taxon>
        <taxon>Skeletonema</taxon>
        <taxon>Skeletonema marinoi-dohrnii complex</taxon>
    </lineage>
</organism>
<name>A0AAD8YKX6_9STRA</name>
<protein>
    <recommendedName>
        <fullName evidence="3">Calmodulin</fullName>
    </recommendedName>
</protein>
<proteinExistence type="predicted"/>
<dbReference type="Proteomes" id="UP001224775">
    <property type="component" value="Unassembled WGS sequence"/>
</dbReference>
<sequence length="1126" mass="128103">MHHSNHTHSIVPERLFGDDITNTTYPSEGRPLPPCFQRTQVTKKQRLDEQVLHQIYFCSSFLSSDSGTSSNFGNTKATHDHPKPDLEATFFTNLSDLSKPVSCSNLVLAKIPCDIFDKLYESAAGSFEQCPIAVATSKQGSKRLSALITQLSNTKHVAELKRDSRGRVPFIVPDSDEREIEVGEGEIKTRATLFICSIEVIVRAVKMEATQRAQKRADDELKMSYITALHEQNSAASKIQSVIRMIKFKREFPRMKEEFIAARTIQSCMRVFLFRRLMGTLSRFRLAATKVQTIVRMWKSKRDVCRRVANASSPASTSALKPTSVQSAATIIPAASFKQEVDTHNGSNDAFTLICRSKDDSKKKFGDLLRQTQKIYYLHGKGPSTDIEQEQWKVITSVLKNWYEHGLSRLLEKCSRFEVFESEDGAATIRFKTLLMTTKSGPGVYCSEVEQDGQVLEYRIGMSDGECYDRVKRDNNNPLQSSKMCMPTEEFTKIMQGCNEYEKAVKTVYENCLYFNYETSRSDRREKGVANQLAELLMKALLLKSEDRELTLSRRVNPGIAAERIFALGSKFVRDVCQFSNSSEHEDAVDRLSMADEFTWLLTWTPYSSLLDEDIDRLLESSDDDDALQQVIQQVYRGRPTHKFMQKHLMLRLFGEDNSISWRNAVHRSHVHDAVHQVAESMKEIIRNEDIDTVSKKNALVEAIQTINNSSKFKRDYQPPLSSELGKGGFEELSLFVDEAKKSSKNRIIAVEKCLLRDMEKYNPKKFASMIAPPSESLKIKGHLGEQAEVRTVLHTNEQVALLVTHSVHTIFGVDKEEEKEKTPRSDVARINGIIKMITLLGILADAGQIKREYADRERKRLMSTLIIWEGYLGDFGKNIAIQNLHQGIHSSTQKGFNTGVYVKPGVRYMSNKISQNVGLNDYYIIQLMTSLGLDDFCDIFNLVTGVAIDKQDIRKTMDKLKRTQGKLGRWEHSEATKAQISAINTGRRFTDEHIQAISISLRKVDTSKYQDVLAARRRQFDNLSLSQKRLEGIVWQSRDASWELQLPSSIFGKQIYIRRFTHHSDAKAAQKYLLKALKGLRARKPSSTHFDINNRSNKTILDEAIKQVRLSYAKGTSKIRDINIL</sequence>
<gene>
    <name evidence="1" type="ORF">QTG54_001387</name>
</gene>
<dbReference type="EMBL" id="JATAAI010000002">
    <property type="protein sequence ID" value="KAK1747424.1"/>
    <property type="molecule type" value="Genomic_DNA"/>
</dbReference>
<accession>A0AAD8YKX6</accession>
<dbReference type="Gene3D" id="1.20.5.190">
    <property type="match status" value="1"/>
</dbReference>
<comment type="caution">
    <text evidence="1">The sequence shown here is derived from an EMBL/GenBank/DDBJ whole genome shotgun (WGS) entry which is preliminary data.</text>
</comment>
<dbReference type="PROSITE" id="PS50096">
    <property type="entry name" value="IQ"/>
    <property type="match status" value="1"/>
</dbReference>